<keyword evidence="4" id="KW-0472">Membrane</keyword>
<dbReference type="PANTHER" id="PTHR43280">
    <property type="entry name" value="ARAC-FAMILY TRANSCRIPTIONAL REGULATOR"/>
    <property type="match status" value="1"/>
</dbReference>
<feature type="transmembrane region" description="Helical" evidence="4">
    <location>
        <begin position="38"/>
        <end position="61"/>
    </location>
</feature>
<feature type="transmembrane region" description="Helical" evidence="4">
    <location>
        <begin position="146"/>
        <end position="169"/>
    </location>
</feature>
<proteinExistence type="predicted"/>
<comment type="caution">
    <text evidence="6">The sequence shown here is derived from an EMBL/GenBank/DDBJ whole genome shotgun (WGS) entry which is preliminary data.</text>
</comment>
<protein>
    <submittedName>
        <fullName evidence="6">Helix-turn-helix domain-containing protein</fullName>
    </submittedName>
</protein>
<feature type="domain" description="HTH araC/xylS-type" evidence="5">
    <location>
        <begin position="263"/>
        <end position="371"/>
    </location>
</feature>
<dbReference type="InterPro" id="IPR009057">
    <property type="entry name" value="Homeodomain-like_sf"/>
</dbReference>
<dbReference type="InterPro" id="IPR018060">
    <property type="entry name" value="HTH_AraC"/>
</dbReference>
<evidence type="ECO:0000256" key="3">
    <source>
        <dbReference type="ARBA" id="ARBA00023163"/>
    </source>
</evidence>
<evidence type="ECO:0000259" key="5">
    <source>
        <dbReference type="PROSITE" id="PS01124"/>
    </source>
</evidence>
<evidence type="ECO:0000256" key="4">
    <source>
        <dbReference type="SAM" id="Phobius"/>
    </source>
</evidence>
<dbReference type="PROSITE" id="PS00041">
    <property type="entry name" value="HTH_ARAC_FAMILY_1"/>
    <property type="match status" value="1"/>
</dbReference>
<evidence type="ECO:0000313" key="7">
    <source>
        <dbReference type="Proteomes" id="UP001595548"/>
    </source>
</evidence>
<dbReference type="SUPFAM" id="SSF46689">
    <property type="entry name" value="Homeodomain-like"/>
    <property type="match status" value="1"/>
</dbReference>
<dbReference type="PANTHER" id="PTHR43280:SF29">
    <property type="entry name" value="ARAC-FAMILY TRANSCRIPTIONAL REGULATOR"/>
    <property type="match status" value="1"/>
</dbReference>
<organism evidence="6 7">
    <name type="scientific">Gilvimarinus japonicus</name>
    <dbReference type="NCBI Taxonomy" id="1796469"/>
    <lineage>
        <taxon>Bacteria</taxon>
        <taxon>Pseudomonadati</taxon>
        <taxon>Pseudomonadota</taxon>
        <taxon>Gammaproteobacteria</taxon>
        <taxon>Cellvibrionales</taxon>
        <taxon>Cellvibrionaceae</taxon>
        <taxon>Gilvimarinus</taxon>
    </lineage>
</organism>
<dbReference type="InterPro" id="IPR018062">
    <property type="entry name" value="HTH_AraC-typ_CS"/>
</dbReference>
<evidence type="ECO:0000256" key="2">
    <source>
        <dbReference type="ARBA" id="ARBA00023125"/>
    </source>
</evidence>
<dbReference type="PROSITE" id="PS01124">
    <property type="entry name" value="HTH_ARAC_FAMILY_2"/>
    <property type="match status" value="1"/>
</dbReference>
<dbReference type="SMART" id="SM00342">
    <property type="entry name" value="HTH_ARAC"/>
    <property type="match status" value="1"/>
</dbReference>
<feature type="transmembrane region" description="Helical" evidence="4">
    <location>
        <begin position="226"/>
        <end position="244"/>
    </location>
</feature>
<accession>A0ABV7HKZ5</accession>
<keyword evidence="4" id="KW-1133">Transmembrane helix</keyword>
<feature type="transmembrane region" description="Helical" evidence="4">
    <location>
        <begin position="185"/>
        <end position="206"/>
    </location>
</feature>
<feature type="transmembrane region" description="Helical" evidence="4">
    <location>
        <begin position="105"/>
        <end position="126"/>
    </location>
</feature>
<dbReference type="EMBL" id="JBHRTL010000004">
    <property type="protein sequence ID" value="MFC3154489.1"/>
    <property type="molecule type" value="Genomic_DNA"/>
</dbReference>
<keyword evidence="4" id="KW-0812">Transmembrane</keyword>
<keyword evidence="2" id="KW-0238">DNA-binding</keyword>
<dbReference type="Gene3D" id="1.10.10.60">
    <property type="entry name" value="Homeodomain-like"/>
    <property type="match status" value="1"/>
</dbReference>
<keyword evidence="7" id="KW-1185">Reference proteome</keyword>
<evidence type="ECO:0000313" key="6">
    <source>
        <dbReference type="EMBL" id="MFC3154489.1"/>
    </source>
</evidence>
<name>A0ABV7HKZ5_9GAMM</name>
<sequence>MEERIFNVHDIFLIITVFEAVLIASYRYAQPGSGKRASYLLVAFLIAVVIDMVTNLIMWNPYFPVSVEVRERVLPLTFCISHFVRGPLFYFYVRALLYNSVPLRLVHLAHGIPAIIAIALVLATGLMSSDLQQRLGGSTISTLASFLWYASSALSVIYAICSIMTLYFYMHRAKQHMSHLPGSEATWMVVLSVCFLVSWSWSIVVVVSADLVGGVFADTVGTSHNFIRFVLMNGLIFVSLIYTGRFVSLKSETHSEEEHTVSDEVLQVIEQGIATEKLHLQPSINIDQFSEKIGLPVRTVSHAINRHLGTRFFEFINQHRIEEAKRLLADPTANDMTILDVLLASGFNNKSSFHRFFNRLVGTSPSDFRRRAQRSAVPPQ</sequence>
<gene>
    <name evidence="6" type="ORF">ACFOEB_04675</name>
</gene>
<reference evidence="7" key="1">
    <citation type="journal article" date="2019" name="Int. J. Syst. Evol. Microbiol.">
        <title>The Global Catalogue of Microorganisms (GCM) 10K type strain sequencing project: providing services to taxonomists for standard genome sequencing and annotation.</title>
        <authorList>
            <consortium name="The Broad Institute Genomics Platform"/>
            <consortium name="The Broad Institute Genome Sequencing Center for Infectious Disease"/>
            <person name="Wu L."/>
            <person name="Ma J."/>
        </authorList>
    </citation>
    <scope>NUCLEOTIDE SEQUENCE [LARGE SCALE GENOMIC DNA]</scope>
    <source>
        <strain evidence="7">KCTC 52141</strain>
    </source>
</reference>
<feature type="transmembrane region" description="Helical" evidence="4">
    <location>
        <begin position="6"/>
        <end position="26"/>
    </location>
</feature>
<keyword evidence="3" id="KW-0804">Transcription</keyword>
<dbReference type="Pfam" id="PF12833">
    <property type="entry name" value="HTH_18"/>
    <property type="match status" value="1"/>
</dbReference>
<dbReference type="Proteomes" id="UP001595548">
    <property type="component" value="Unassembled WGS sequence"/>
</dbReference>
<dbReference type="RefSeq" id="WP_339616753.1">
    <property type="nucleotide sequence ID" value="NZ_AP031500.1"/>
</dbReference>
<keyword evidence="1" id="KW-0805">Transcription regulation</keyword>
<evidence type="ECO:0000256" key="1">
    <source>
        <dbReference type="ARBA" id="ARBA00023015"/>
    </source>
</evidence>
<feature type="transmembrane region" description="Helical" evidence="4">
    <location>
        <begin position="73"/>
        <end position="93"/>
    </location>
</feature>